<dbReference type="Gene3D" id="2.60.120.10">
    <property type="entry name" value="Jelly Rolls"/>
    <property type="match status" value="1"/>
</dbReference>
<name>A0A5B8XRT8_9DELT</name>
<dbReference type="KEGG" id="bbae:FRD01_05630"/>
<evidence type="ECO:0000313" key="2">
    <source>
        <dbReference type="Proteomes" id="UP000321595"/>
    </source>
</evidence>
<dbReference type="OrthoDB" id="5190473at2"/>
<keyword evidence="2" id="KW-1185">Reference proteome</keyword>
<dbReference type="SUPFAM" id="SSF51182">
    <property type="entry name" value="RmlC-like cupins"/>
    <property type="match status" value="1"/>
</dbReference>
<reference evidence="1 2" key="1">
    <citation type="submission" date="2019-08" db="EMBL/GenBank/DDBJ databases">
        <authorList>
            <person name="Liang Q."/>
        </authorList>
    </citation>
    <scope>NUCLEOTIDE SEQUENCE [LARGE SCALE GENOMIC DNA]</scope>
    <source>
        <strain evidence="1 2">V1718</strain>
    </source>
</reference>
<sequence>MSAKELNSPSASFDTPSLDLQIQEDAAYLRTGRAARTLVKTPDLNVAMIVMKAENQIDEHDAKGAVTIFVQRGKISVTLSDSEAILESGGLLALQRGVAHGVKAHEDSAFLLTIGIKS</sequence>
<organism evidence="1 2">
    <name type="scientific">Microvenator marinus</name>
    <dbReference type="NCBI Taxonomy" id="2600177"/>
    <lineage>
        <taxon>Bacteria</taxon>
        <taxon>Deltaproteobacteria</taxon>
        <taxon>Bradymonadales</taxon>
        <taxon>Microvenatoraceae</taxon>
        <taxon>Microvenator</taxon>
    </lineage>
</organism>
<gene>
    <name evidence="1" type="ORF">FRD01_05630</name>
</gene>
<dbReference type="Proteomes" id="UP000321595">
    <property type="component" value="Chromosome"/>
</dbReference>
<dbReference type="EMBL" id="CP042467">
    <property type="protein sequence ID" value="QED26733.1"/>
    <property type="molecule type" value="Genomic_DNA"/>
</dbReference>
<dbReference type="InterPro" id="IPR011051">
    <property type="entry name" value="RmlC_Cupin_sf"/>
</dbReference>
<evidence type="ECO:0000313" key="1">
    <source>
        <dbReference type="EMBL" id="QED26733.1"/>
    </source>
</evidence>
<evidence type="ECO:0008006" key="3">
    <source>
        <dbReference type="Google" id="ProtNLM"/>
    </source>
</evidence>
<proteinExistence type="predicted"/>
<dbReference type="InterPro" id="IPR014710">
    <property type="entry name" value="RmlC-like_jellyroll"/>
</dbReference>
<dbReference type="AlphaFoldDB" id="A0A5B8XRT8"/>
<protein>
    <recommendedName>
        <fullName evidence="3">Cupin domain-containing protein</fullName>
    </recommendedName>
</protein>
<accession>A0A5B8XRT8</accession>
<dbReference type="RefSeq" id="WP_146958419.1">
    <property type="nucleotide sequence ID" value="NZ_CP042467.1"/>
</dbReference>
<dbReference type="PANTHER" id="PTHR37694">
    <property type="entry name" value="SLR8022 PROTEIN"/>
    <property type="match status" value="1"/>
</dbReference>
<dbReference type="PANTHER" id="PTHR37694:SF1">
    <property type="entry name" value="SLR8022 PROTEIN"/>
    <property type="match status" value="1"/>
</dbReference>